<protein>
    <submittedName>
        <fullName evidence="3">Pyruvate carboxylase, mitochondrial</fullName>
    </submittedName>
</protein>
<dbReference type="GO" id="GO:0004736">
    <property type="term" value="F:pyruvate carboxylase activity"/>
    <property type="evidence" value="ECO:0007669"/>
    <property type="project" value="TreeGrafter"/>
</dbReference>
<dbReference type="Proteomes" id="UP000314294">
    <property type="component" value="Unassembled WGS sequence"/>
</dbReference>
<dbReference type="AlphaFoldDB" id="A0A4Z2GIE4"/>
<dbReference type="GO" id="GO:0005524">
    <property type="term" value="F:ATP binding"/>
    <property type="evidence" value="ECO:0007669"/>
    <property type="project" value="InterPro"/>
</dbReference>
<keyword evidence="4" id="KW-1185">Reference proteome</keyword>
<dbReference type="GO" id="GO:0006094">
    <property type="term" value="P:gluconeogenesis"/>
    <property type="evidence" value="ECO:0007669"/>
    <property type="project" value="TreeGrafter"/>
</dbReference>
<evidence type="ECO:0000313" key="3">
    <source>
        <dbReference type="EMBL" id="TNN53246.1"/>
    </source>
</evidence>
<dbReference type="Gene3D" id="3.30.470.20">
    <property type="entry name" value="ATP-grasp fold, B domain"/>
    <property type="match status" value="1"/>
</dbReference>
<gene>
    <name evidence="3" type="primary">PC_4</name>
    <name evidence="3" type="ORF">EYF80_036537</name>
</gene>
<reference evidence="3 4" key="1">
    <citation type="submission" date="2019-03" db="EMBL/GenBank/DDBJ databases">
        <title>First draft genome of Liparis tanakae, snailfish: a comprehensive survey of snailfish specific genes.</title>
        <authorList>
            <person name="Kim W."/>
            <person name="Song I."/>
            <person name="Jeong J.-H."/>
            <person name="Kim D."/>
            <person name="Kim S."/>
            <person name="Ryu S."/>
            <person name="Song J.Y."/>
            <person name="Lee S.K."/>
        </authorList>
    </citation>
    <scope>NUCLEOTIDE SEQUENCE [LARGE SCALE GENOMIC DNA]</scope>
    <source>
        <tissue evidence="3">Muscle</tissue>
    </source>
</reference>
<dbReference type="PANTHER" id="PTHR43778:SF2">
    <property type="entry name" value="PYRUVATE CARBOXYLASE, MITOCHONDRIAL"/>
    <property type="match status" value="1"/>
</dbReference>
<dbReference type="EMBL" id="SRLO01000521">
    <property type="protein sequence ID" value="TNN53246.1"/>
    <property type="molecule type" value="Genomic_DNA"/>
</dbReference>
<proteinExistence type="predicted"/>
<keyword evidence="3" id="KW-0670">Pyruvate</keyword>
<comment type="caution">
    <text evidence="3">The sequence shown here is derived from an EMBL/GenBank/DDBJ whole genome shotgun (WGS) entry which is preliminary data.</text>
</comment>
<dbReference type="OrthoDB" id="196847at2759"/>
<dbReference type="Pfam" id="PF02786">
    <property type="entry name" value="CPSase_L_D2"/>
    <property type="match status" value="1"/>
</dbReference>
<accession>A0A4Z2GIE4</accession>
<evidence type="ECO:0000256" key="1">
    <source>
        <dbReference type="SAM" id="MobiDB-lite"/>
    </source>
</evidence>
<dbReference type="InterPro" id="IPR055268">
    <property type="entry name" value="PCB-like"/>
</dbReference>
<feature type="compositionally biased region" description="Basic and acidic residues" evidence="1">
    <location>
        <begin position="94"/>
        <end position="127"/>
    </location>
</feature>
<organism evidence="3 4">
    <name type="scientific">Liparis tanakae</name>
    <name type="common">Tanaka's snailfish</name>
    <dbReference type="NCBI Taxonomy" id="230148"/>
    <lineage>
        <taxon>Eukaryota</taxon>
        <taxon>Metazoa</taxon>
        <taxon>Chordata</taxon>
        <taxon>Craniata</taxon>
        <taxon>Vertebrata</taxon>
        <taxon>Euteleostomi</taxon>
        <taxon>Actinopterygii</taxon>
        <taxon>Neopterygii</taxon>
        <taxon>Teleostei</taxon>
        <taxon>Neoteleostei</taxon>
        <taxon>Acanthomorphata</taxon>
        <taxon>Eupercaria</taxon>
        <taxon>Perciformes</taxon>
        <taxon>Cottioidei</taxon>
        <taxon>Cottales</taxon>
        <taxon>Liparidae</taxon>
        <taxon>Liparis</taxon>
    </lineage>
</organism>
<feature type="region of interest" description="Disordered" evidence="1">
    <location>
        <begin position="94"/>
        <end position="170"/>
    </location>
</feature>
<dbReference type="GO" id="GO:0005737">
    <property type="term" value="C:cytoplasm"/>
    <property type="evidence" value="ECO:0007669"/>
    <property type="project" value="TreeGrafter"/>
</dbReference>
<dbReference type="SUPFAM" id="SSF56059">
    <property type="entry name" value="Glutathione synthetase ATP-binding domain-like"/>
    <property type="match status" value="1"/>
</dbReference>
<feature type="domain" description="Carbamoyl phosphate synthase ATP-binding" evidence="2">
    <location>
        <begin position="47"/>
        <end position="87"/>
    </location>
</feature>
<evidence type="ECO:0000259" key="2">
    <source>
        <dbReference type="Pfam" id="PF02786"/>
    </source>
</evidence>
<dbReference type="InterPro" id="IPR005479">
    <property type="entry name" value="CPAse_ATP-bd"/>
</dbReference>
<name>A0A4Z2GIE4_9TELE</name>
<sequence>MSAHCRSVSSYSADATAALASLSPHDSIGESSSQNVLQEAWPTPRPRLVGYENAGTVEFLVDRHNKHFFIEVNSRLQVEHTVTEEITERYKEVGVGEERRGEERRGEERRGEERRGEERRGEERRGDPQSSAAAVATAPSELGDIREMPSGRSPPPQQLAGRPRPLQALGPCAANRSETFHYQLRGPRVRGPLEQIPSLWEVVASLNIRNPLWIPPESSSRRPRGYPAKSYQKKETRGFRIKRWRITGKAPGETCALVFSRSESKRSEVCFFLSFFTSNAESSSEEEESTS</sequence>
<evidence type="ECO:0000313" key="4">
    <source>
        <dbReference type="Proteomes" id="UP000314294"/>
    </source>
</evidence>
<dbReference type="PANTHER" id="PTHR43778">
    <property type="entry name" value="PYRUVATE CARBOXYLASE"/>
    <property type="match status" value="1"/>
</dbReference>